<comment type="subunit">
    <text evidence="4">Homopentamer.</text>
</comment>
<keyword evidence="7" id="KW-1185">Reference proteome</keyword>
<keyword evidence="2 4" id="KW-0413">Isomerase</keyword>
<reference evidence="6 7" key="1">
    <citation type="submission" date="2016-10" db="EMBL/GenBank/DDBJ databases">
        <title>Alkaliphiles isolated from bioreactors.</title>
        <authorList>
            <person name="Salah Z."/>
            <person name="Rout S.P."/>
            <person name="Humphreys P.N."/>
        </authorList>
    </citation>
    <scope>NUCLEOTIDE SEQUENCE [LARGE SCALE GENOMIC DNA]</scope>
    <source>
        <strain evidence="6 7">ZS02</strain>
    </source>
</reference>
<evidence type="ECO:0000256" key="1">
    <source>
        <dbReference type="ARBA" id="ARBA00022857"/>
    </source>
</evidence>
<gene>
    <name evidence="4" type="primary">hldD</name>
    <name evidence="6" type="ORF">BJN45_05040</name>
</gene>
<feature type="binding site" evidence="4">
    <location>
        <position position="54"/>
    </location>
    <ligand>
        <name>NADP(+)</name>
        <dbReference type="ChEBI" id="CHEBI:58349"/>
    </ligand>
</feature>
<feature type="active site" description="Proton acceptor" evidence="4">
    <location>
        <position position="179"/>
    </location>
</feature>
<dbReference type="GO" id="GO:0050661">
    <property type="term" value="F:NADP binding"/>
    <property type="evidence" value="ECO:0007669"/>
    <property type="project" value="InterPro"/>
</dbReference>
<dbReference type="PANTHER" id="PTHR43103:SF3">
    <property type="entry name" value="ADP-L-GLYCERO-D-MANNO-HEPTOSE-6-EPIMERASE"/>
    <property type="match status" value="1"/>
</dbReference>
<dbReference type="Gene3D" id="3.90.25.10">
    <property type="entry name" value="UDP-galactose 4-epimerase, domain 1"/>
    <property type="match status" value="1"/>
</dbReference>
<feature type="active site" description="Proton acceptor" evidence="4">
    <location>
        <position position="140"/>
    </location>
</feature>
<dbReference type="AlphaFoldDB" id="A0A1R1I770"/>
<feature type="binding site" evidence="4">
    <location>
        <position position="144"/>
    </location>
    <ligand>
        <name>NADP(+)</name>
        <dbReference type="ChEBI" id="CHEBI:58349"/>
    </ligand>
</feature>
<feature type="binding site" evidence="4">
    <location>
        <position position="39"/>
    </location>
    <ligand>
        <name>NADP(+)</name>
        <dbReference type="ChEBI" id="CHEBI:58349"/>
    </ligand>
</feature>
<dbReference type="NCBIfam" id="TIGR02197">
    <property type="entry name" value="heptose_epim"/>
    <property type="match status" value="1"/>
</dbReference>
<dbReference type="HAMAP" id="MF_01601">
    <property type="entry name" value="Heptose_epimerase"/>
    <property type="match status" value="1"/>
</dbReference>
<feature type="binding site" evidence="4">
    <location>
        <position position="298"/>
    </location>
    <ligand>
        <name>substrate</name>
    </ligand>
</feature>
<dbReference type="PANTHER" id="PTHR43103">
    <property type="entry name" value="NUCLEOSIDE-DIPHOSPHATE-SUGAR EPIMERASE"/>
    <property type="match status" value="1"/>
</dbReference>
<dbReference type="EMBL" id="MTHD01000002">
    <property type="protein sequence ID" value="OMG54592.1"/>
    <property type="molecule type" value="Genomic_DNA"/>
</dbReference>
<feature type="binding site" evidence="4">
    <location>
        <position position="181"/>
    </location>
    <ligand>
        <name>substrate</name>
    </ligand>
</feature>
<dbReference type="InterPro" id="IPR011912">
    <property type="entry name" value="Heptose_epim"/>
</dbReference>
<evidence type="ECO:0000313" key="6">
    <source>
        <dbReference type="EMBL" id="OMG54592.1"/>
    </source>
</evidence>
<comment type="domain">
    <text evidence="4">Contains a large N-terminal NADP-binding domain, and a smaller C-terminal substrate-binding domain.</text>
</comment>
<dbReference type="RefSeq" id="WP_076092776.1">
    <property type="nucleotide sequence ID" value="NZ_MTHD01000002.1"/>
</dbReference>
<keyword evidence="1 4" id="KW-0521">NADP</keyword>
<comment type="function">
    <text evidence="4">Catalyzes the interconversion between ADP-D-glycero-beta-D-manno-heptose and ADP-L-glycero-beta-D-manno-heptose via an epimerization at carbon 6 of the heptose.</text>
</comment>
<feature type="binding site" evidence="4">
    <location>
        <begin position="11"/>
        <end position="12"/>
    </location>
    <ligand>
        <name>NADP(+)</name>
        <dbReference type="ChEBI" id="CHEBI:58349"/>
    </ligand>
</feature>
<comment type="pathway">
    <text evidence="4">Nucleotide-sugar biosynthesis; ADP-L-glycero-beta-D-manno-heptose biosynthesis; ADP-L-glycero-beta-D-manno-heptose from D-glycero-beta-D-manno-heptose 7-phosphate: step 4/4.</text>
</comment>
<dbReference type="GO" id="GO:0097171">
    <property type="term" value="P:ADP-L-glycero-beta-D-manno-heptose biosynthetic process"/>
    <property type="evidence" value="ECO:0007669"/>
    <property type="project" value="UniProtKB-UniPathway"/>
</dbReference>
<sequence>MYTVVTGAAGFIGANIVKALNERGVTKIIAVDNLTKAEKFKNLIDCEIADYIDKQDFIERIQAGHFDGEIEAIFHEGACSDTMETDGRYMMENNYRYSCILLDWCLDQDVQFLYASSAATYGASNVFREERQYEGPLNVYGYSKFLFDQVVRQKLAQNPSSQIVGFRYFNVYGPRETHKGRMASVAFHNFNQFRADGKVKLFEGSHGYENGGQMRDFVFVGDVAKVNLFFLDHPEKSGIFNLGSGRAQSFNDVAVAAVNGCLCGKSEAKNAAPLGLVELRAQGLLEYIAFPEALKGKYQAFTQADLTKLRDAGYVAPMATVEEGVSQYIEWLNRNV</sequence>
<proteinExistence type="inferred from homology"/>
<comment type="cofactor">
    <cofactor evidence="4">
        <name>NADP(+)</name>
        <dbReference type="ChEBI" id="CHEBI:58349"/>
    </cofactor>
    <text evidence="4">Binds 1 NADP(+) per subunit.</text>
</comment>
<feature type="binding site" evidence="4">
    <location>
        <position position="215"/>
    </location>
    <ligand>
        <name>substrate</name>
    </ligand>
</feature>
<dbReference type="Pfam" id="PF01370">
    <property type="entry name" value="Epimerase"/>
    <property type="match status" value="1"/>
</dbReference>
<dbReference type="STRING" id="418702.BJN45_05040"/>
<dbReference type="CDD" id="cd05248">
    <property type="entry name" value="ADP_GME_SDR_e"/>
    <property type="match status" value="1"/>
</dbReference>
<feature type="binding site" evidence="4">
    <location>
        <position position="188"/>
    </location>
    <ligand>
        <name>substrate</name>
    </ligand>
</feature>
<feature type="binding site" evidence="4">
    <location>
        <begin position="76"/>
        <end position="80"/>
    </location>
    <ligand>
        <name>NADP(+)</name>
        <dbReference type="ChEBI" id="CHEBI:58349"/>
    </ligand>
</feature>
<protein>
    <recommendedName>
        <fullName evidence="4">ADP-L-glycero-D-manno-heptose-6-epimerase</fullName>
        <ecNumber evidence="4">5.1.3.20</ecNumber>
    </recommendedName>
    <alternativeName>
        <fullName evidence="4">ADP-L-glycero-beta-D-manno-heptose-6-epimerase</fullName>
        <shortName evidence="4">ADP-glyceromanno-heptose 6-epimerase</shortName>
        <shortName evidence="4">ADP-hep 6-epimerase</shortName>
        <shortName evidence="4">AGME</shortName>
    </alternativeName>
</protein>
<feature type="binding site" evidence="4">
    <location>
        <begin position="32"/>
        <end position="33"/>
    </location>
    <ligand>
        <name>NADP(+)</name>
        <dbReference type="ChEBI" id="CHEBI:58349"/>
    </ligand>
</feature>
<dbReference type="SUPFAM" id="SSF51735">
    <property type="entry name" value="NAD(P)-binding Rossmann-fold domains"/>
    <property type="match status" value="1"/>
</dbReference>
<dbReference type="InterPro" id="IPR036291">
    <property type="entry name" value="NAD(P)-bd_dom_sf"/>
</dbReference>
<comment type="catalytic activity">
    <reaction evidence="4">
        <text>ADP-D-glycero-beta-D-manno-heptose = ADP-L-glycero-beta-D-manno-heptose</text>
        <dbReference type="Rhea" id="RHEA:17577"/>
        <dbReference type="ChEBI" id="CHEBI:59967"/>
        <dbReference type="ChEBI" id="CHEBI:61506"/>
        <dbReference type="EC" id="5.1.3.20"/>
    </reaction>
</comment>
<organism evidence="6 7">
    <name type="scientific">Azonexus hydrophilus</name>
    <dbReference type="NCBI Taxonomy" id="418702"/>
    <lineage>
        <taxon>Bacteria</taxon>
        <taxon>Pseudomonadati</taxon>
        <taxon>Pseudomonadota</taxon>
        <taxon>Betaproteobacteria</taxon>
        <taxon>Rhodocyclales</taxon>
        <taxon>Azonexaceae</taxon>
        <taxon>Azonexus</taxon>
    </lineage>
</organism>
<dbReference type="EC" id="5.1.3.20" evidence="4"/>
<dbReference type="Gene3D" id="3.40.50.720">
    <property type="entry name" value="NAD(P)-binding Rossmann-like Domain"/>
    <property type="match status" value="1"/>
</dbReference>
<accession>A0A1R1I770</accession>
<evidence type="ECO:0000256" key="3">
    <source>
        <dbReference type="ARBA" id="ARBA00023277"/>
    </source>
</evidence>
<feature type="domain" description="NAD-dependent epimerase/dehydratase" evidence="5">
    <location>
        <begin position="4"/>
        <end position="243"/>
    </location>
</feature>
<evidence type="ECO:0000259" key="5">
    <source>
        <dbReference type="Pfam" id="PF01370"/>
    </source>
</evidence>
<dbReference type="OrthoDB" id="9803010at2"/>
<comment type="caution">
    <text evidence="6">The sequence shown here is derived from an EMBL/GenBank/DDBJ whole genome shotgun (WGS) entry which is preliminary data.</text>
</comment>
<feature type="binding site" evidence="4">
    <location>
        <position position="93"/>
    </location>
    <ligand>
        <name>NADP(+)</name>
        <dbReference type="ChEBI" id="CHEBI:58349"/>
    </ligand>
</feature>
<dbReference type="GO" id="GO:0008712">
    <property type="term" value="F:ADP-glyceromanno-heptose 6-epimerase activity"/>
    <property type="evidence" value="ECO:0007669"/>
    <property type="project" value="UniProtKB-UniRule"/>
</dbReference>
<feature type="binding site" evidence="4">
    <location>
        <begin position="202"/>
        <end position="205"/>
    </location>
    <ligand>
        <name>substrate</name>
    </ligand>
</feature>
<comment type="similarity">
    <text evidence="4">Belongs to the NAD(P)-dependent epimerase/dehydratase family. HldD subfamily.</text>
</comment>
<dbReference type="InterPro" id="IPR001509">
    <property type="entry name" value="Epimerase_deHydtase"/>
</dbReference>
<evidence type="ECO:0000313" key="7">
    <source>
        <dbReference type="Proteomes" id="UP000187526"/>
    </source>
</evidence>
<evidence type="ECO:0000256" key="4">
    <source>
        <dbReference type="HAMAP-Rule" id="MF_01601"/>
    </source>
</evidence>
<dbReference type="Proteomes" id="UP000187526">
    <property type="component" value="Unassembled WGS sequence"/>
</dbReference>
<dbReference type="UniPathway" id="UPA00356">
    <property type="reaction ID" value="UER00440"/>
</dbReference>
<feature type="binding site" evidence="4">
    <location>
        <position position="170"/>
    </location>
    <ligand>
        <name>substrate</name>
    </ligand>
</feature>
<feature type="binding site" evidence="4">
    <location>
        <position position="179"/>
    </location>
    <ligand>
        <name>NADP(+)</name>
        <dbReference type="ChEBI" id="CHEBI:58349"/>
    </ligand>
</feature>
<keyword evidence="3 4" id="KW-0119">Carbohydrate metabolism</keyword>
<feature type="binding site" evidence="4">
    <location>
        <position position="171"/>
    </location>
    <ligand>
        <name>NADP(+)</name>
        <dbReference type="ChEBI" id="CHEBI:58349"/>
    </ligand>
</feature>
<evidence type="ECO:0000256" key="2">
    <source>
        <dbReference type="ARBA" id="ARBA00023235"/>
    </source>
</evidence>
<name>A0A1R1I770_9RHOO</name>
<dbReference type="GO" id="GO:0005975">
    <property type="term" value="P:carbohydrate metabolic process"/>
    <property type="evidence" value="ECO:0007669"/>
    <property type="project" value="UniProtKB-UniRule"/>
</dbReference>